<accession>A0ACB8QEU2</accession>
<evidence type="ECO:0000313" key="1">
    <source>
        <dbReference type="EMBL" id="KAI0029826.1"/>
    </source>
</evidence>
<reference evidence="1" key="1">
    <citation type="submission" date="2021-02" db="EMBL/GenBank/DDBJ databases">
        <authorList>
            <consortium name="DOE Joint Genome Institute"/>
            <person name="Ahrendt S."/>
            <person name="Looney B.P."/>
            <person name="Miyauchi S."/>
            <person name="Morin E."/>
            <person name="Drula E."/>
            <person name="Courty P.E."/>
            <person name="Chicoki N."/>
            <person name="Fauchery L."/>
            <person name="Kohler A."/>
            <person name="Kuo A."/>
            <person name="Labutti K."/>
            <person name="Pangilinan J."/>
            <person name="Lipzen A."/>
            <person name="Riley R."/>
            <person name="Andreopoulos W."/>
            <person name="He G."/>
            <person name="Johnson J."/>
            <person name="Barry K.W."/>
            <person name="Grigoriev I.V."/>
            <person name="Nagy L."/>
            <person name="Hibbett D."/>
            <person name="Henrissat B."/>
            <person name="Matheny P.B."/>
            <person name="Labbe J."/>
            <person name="Martin F."/>
        </authorList>
    </citation>
    <scope>NUCLEOTIDE SEQUENCE</scope>
    <source>
        <strain evidence="1">EC-137</strain>
    </source>
</reference>
<dbReference type="Proteomes" id="UP000814128">
    <property type="component" value="Unassembled WGS sequence"/>
</dbReference>
<gene>
    <name evidence="1" type="ORF">K488DRAFT_79945</name>
</gene>
<reference evidence="1" key="2">
    <citation type="journal article" date="2022" name="New Phytol.">
        <title>Evolutionary transition to the ectomycorrhizal habit in the genomes of a hyperdiverse lineage of mushroom-forming fungi.</title>
        <authorList>
            <person name="Looney B."/>
            <person name="Miyauchi S."/>
            <person name="Morin E."/>
            <person name="Drula E."/>
            <person name="Courty P.E."/>
            <person name="Kohler A."/>
            <person name="Kuo A."/>
            <person name="LaButti K."/>
            <person name="Pangilinan J."/>
            <person name="Lipzen A."/>
            <person name="Riley R."/>
            <person name="Andreopoulos W."/>
            <person name="He G."/>
            <person name="Johnson J."/>
            <person name="Nolan M."/>
            <person name="Tritt A."/>
            <person name="Barry K.W."/>
            <person name="Grigoriev I.V."/>
            <person name="Nagy L.G."/>
            <person name="Hibbett D."/>
            <person name="Henrissat B."/>
            <person name="Matheny P.B."/>
            <person name="Labbe J."/>
            <person name="Martin F.M."/>
        </authorList>
    </citation>
    <scope>NUCLEOTIDE SEQUENCE</scope>
    <source>
        <strain evidence="1">EC-137</strain>
    </source>
</reference>
<comment type="caution">
    <text evidence="1">The sequence shown here is derived from an EMBL/GenBank/DDBJ whole genome shotgun (WGS) entry which is preliminary data.</text>
</comment>
<name>A0ACB8QEU2_9AGAM</name>
<organism evidence="1 2">
    <name type="scientific">Vararia minispora EC-137</name>
    <dbReference type="NCBI Taxonomy" id="1314806"/>
    <lineage>
        <taxon>Eukaryota</taxon>
        <taxon>Fungi</taxon>
        <taxon>Dikarya</taxon>
        <taxon>Basidiomycota</taxon>
        <taxon>Agaricomycotina</taxon>
        <taxon>Agaricomycetes</taxon>
        <taxon>Russulales</taxon>
        <taxon>Lachnocladiaceae</taxon>
        <taxon>Vararia</taxon>
    </lineage>
</organism>
<protein>
    <submittedName>
        <fullName evidence="1">HEC/Ndc80p family-domain-containing protein</fullName>
    </submittedName>
</protein>
<proteinExistence type="predicted"/>
<keyword evidence="2" id="KW-1185">Reference proteome</keyword>
<dbReference type="EMBL" id="MU273654">
    <property type="protein sequence ID" value="KAI0029826.1"/>
    <property type="molecule type" value="Genomic_DNA"/>
</dbReference>
<sequence length="639" mass="72173">MSSGRRPTAKPYPELYGHTRTVLPMPTPLAKPTSTRLSLAGPTKRGSMLPPPAPPSSGLRQSVYGQNMNPLLASASKAALGRTPMSQRRGSMWQGVMATPAPPALTARDPRSLRDRPFQAEIRKDIAAWLTETGWTCAPQTLNNITAKDFRIIFQHLILLLDPNYPFDPNVRLEDDFVPALKCIQYPFVNQLDSKWLVTPASMHAWPFLLGVLHWLVEEGKGRLNHVESQHPTLQDPSAVPEEFEDSNSHRALATDYLVNAYDVFLNGSDVFDDQKRALEDRYDLKKRRVVAESAELKGEIKQAKAELKKIQSIPHPIVQLQSDNDNLKRDREKYQDVMRRWESRKKNLIDTIAREKVELEKWNTQLEKLQMEDEELAKIVKEQDLTPEEVIRMNNEYEHLTRSLEDLKVKLAESRKILSTLEVTLANRVASTEEAIDTYNRWLGQLGFFPSLPTPFDGMDLGLSLNPAASSPQGLLRGLNMQDEICPTLSSIAKSKRSERASVVSERDTLNHELDQLAVECENLEVEVATVEKHYLAKEDEAIELRDAAQQELLISSDEASRLEAKIAGARSAARQNGLGVKQHLQAVEIAYREQVEKFAKIRDATARAILKNAKDIAVFKDEVSQQLHYVQEFAETN</sequence>
<evidence type="ECO:0000313" key="2">
    <source>
        <dbReference type="Proteomes" id="UP000814128"/>
    </source>
</evidence>